<keyword evidence="3 5" id="KW-0732">Signal</keyword>
<evidence type="ECO:0000256" key="4">
    <source>
        <dbReference type="ARBA" id="ARBA00022837"/>
    </source>
</evidence>
<dbReference type="Proteomes" id="UP000249061">
    <property type="component" value="Unassembled WGS sequence"/>
</dbReference>
<feature type="chain" id="PRO_5016032762" evidence="5">
    <location>
        <begin position="25"/>
        <end position="532"/>
    </location>
</feature>
<keyword evidence="2" id="KW-0964">Secreted</keyword>
<dbReference type="InterPro" id="IPR053180">
    <property type="entry name" value="Ca-binding_acidic-repeat"/>
</dbReference>
<sequence length="532" mass="56630">MRRLVFLFASVLSLGSCTNSGLYAAGAGGPSGPDRAELKGIACAPLAAGEQFPVKVLFALEGGAGVDRQITGAITESLNNVTSQFSTPYISFGLVGYHSIATGFQGSFVRDERVAQAIARYGAYQEPGPVSHRAPLKLAQSIISGDMQTGCRGLVARTRYYVVQLIISSDTSCANPIYNAGISAECNNFLPNESECSACELSRVTEELKGLARRYNAGEVTVQPVYVRTTADVFTRYQAAAIARAGGTQLIETTPETLDATLASLNYGSLQRELVLKRLVAMNRNVLSRNGEFFVDSDGDGIGDDDENAMGFDPTNVDSDGDRISDGVELKMGLPGTTGSLPLNTPRGCNPEVDTDGDRLNDCEERVLGTDACIVDTDGDGVPDLAEFLGGTNPLIAEDLQDDDRDGLSNIGEIEAHTDPLSVDIAFQKERGYGYSVKPAEPTIDGRACYEINIFNVTVGETLARPSPDGSGIVVPRGTNDLFVYLQVGRENDPRGTGIGSIFVPQVKFLAPATRTPRGVINFTPDDFVVGF</sequence>
<feature type="signal peptide" evidence="5">
    <location>
        <begin position="1"/>
        <end position="24"/>
    </location>
</feature>
<evidence type="ECO:0000313" key="6">
    <source>
        <dbReference type="EMBL" id="PZR11902.1"/>
    </source>
</evidence>
<dbReference type="GO" id="GO:0005509">
    <property type="term" value="F:calcium ion binding"/>
    <property type="evidence" value="ECO:0007669"/>
    <property type="project" value="InterPro"/>
</dbReference>
<evidence type="ECO:0000256" key="1">
    <source>
        <dbReference type="ARBA" id="ARBA00004613"/>
    </source>
</evidence>
<dbReference type="EMBL" id="QFQP01000013">
    <property type="protein sequence ID" value="PZR11902.1"/>
    <property type="molecule type" value="Genomic_DNA"/>
</dbReference>
<gene>
    <name evidence="6" type="ORF">DI536_16345</name>
</gene>
<evidence type="ECO:0000256" key="3">
    <source>
        <dbReference type="ARBA" id="ARBA00022729"/>
    </source>
</evidence>
<proteinExistence type="predicted"/>
<dbReference type="PANTHER" id="PTHR37467:SF1">
    <property type="entry name" value="EXPORTED CALCIUM-BINDING GLYCOPROTEIN"/>
    <property type="match status" value="1"/>
</dbReference>
<comment type="caution">
    <text evidence="6">The sequence shown here is derived from an EMBL/GenBank/DDBJ whole genome shotgun (WGS) entry which is preliminary data.</text>
</comment>
<protein>
    <submittedName>
        <fullName evidence="6">Calcium-binding protein</fullName>
    </submittedName>
</protein>
<reference evidence="6 7" key="1">
    <citation type="submission" date="2017-08" db="EMBL/GenBank/DDBJ databases">
        <title>Infants hospitalized years apart are colonized by the same room-sourced microbial strains.</title>
        <authorList>
            <person name="Brooks B."/>
            <person name="Olm M.R."/>
            <person name="Firek B.A."/>
            <person name="Baker R."/>
            <person name="Thomas B.C."/>
            <person name="Morowitz M.J."/>
            <person name="Banfield J.F."/>
        </authorList>
    </citation>
    <scope>NUCLEOTIDE SEQUENCE [LARGE SCALE GENOMIC DNA]</scope>
    <source>
        <strain evidence="6">S2_003_000_R2_14</strain>
    </source>
</reference>
<dbReference type="InterPro" id="IPR059100">
    <property type="entry name" value="TSP3_bac"/>
</dbReference>
<comment type="subcellular location">
    <subcellularLocation>
        <location evidence="1">Secreted</location>
    </subcellularLocation>
</comment>
<dbReference type="PROSITE" id="PS51257">
    <property type="entry name" value="PROKAR_LIPOPROTEIN"/>
    <property type="match status" value="1"/>
</dbReference>
<keyword evidence="4" id="KW-0106">Calcium</keyword>
<dbReference type="Pfam" id="PF18884">
    <property type="entry name" value="TSP3_bac"/>
    <property type="match status" value="3"/>
</dbReference>
<organism evidence="6 7">
    <name type="scientific">Archangium gephyra</name>
    <dbReference type="NCBI Taxonomy" id="48"/>
    <lineage>
        <taxon>Bacteria</taxon>
        <taxon>Pseudomonadati</taxon>
        <taxon>Myxococcota</taxon>
        <taxon>Myxococcia</taxon>
        <taxon>Myxococcales</taxon>
        <taxon>Cystobacterineae</taxon>
        <taxon>Archangiaceae</taxon>
        <taxon>Archangium</taxon>
    </lineage>
</organism>
<evidence type="ECO:0000256" key="5">
    <source>
        <dbReference type="SAM" id="SignalP"/>
    </source>
</evidence>
<name>A0A2W5TAJ3_9BACT</name>
<evidence type="ECO:0000256" key="2">
    <source>
        <dbReference type="ARBA" id="ARBA00022525"/>
    </source>
</evidence>
<dbReference type="SUPFAM" id="SSF103647">
    <property type="entry name" value="TSP type-3 repeat"/>
    <property type="match status" value="1"/>
</dbReference>
<dbReference type="PANTHER" id="PTHR37467">
    <property type="entry name" value="EXPORTED CALCIUM-BINDING GLYCOPROTEIN-RELATED"/>
    <property type="match status" value="1"/>
</dbReference>
<evidence type="ECO:0000313" key="7">
    <source>
        <dbReference type="Proteomes" id="UP000249061"/>
    </source>
</evidence>
<dbReference type="AlphaFoldDB" id="A0A2W5TAJ3"/>
<accession>A0A2W5TAJ3</accession>
<dbReference type="InterPro" id="IPR028974">
    <property type="entry name" value="TSP_type-3_rpt"/>
</dbReference>